<evidence type="ECO:0000256" key="15">
    <source>
        <dbReference type="SAM" id="Phobius"/>
    </source>
</evidence>
<keyword evidence="14 15" id="KW-0472">Membrane</keyword>
<dbReference type="SMART" id="SM00304">
    <property type="entry name" value="HAMP"/>
    <property type="match status" value="1"/>
</dbReference>
<dbReference type="InterPro" id="IPR004358">
    <property type="entry name" value="Sig_transdc_His_kin-like_C"/>
</dbReference>
<evidence type="ECO:0000256" key="8">
    <source>
        <dbReference type="ARBA" id="ARBA00022692"/>
    </source>
</evidence>
<dbReference type="PANTHER" id="PTHR44936">
    <property type="entry name" value="SENSOR PROTEIN CREC"/>
    <property type="match status" value="1"/>
</dbReference>
<dbReference type="SMART" id="SM00388">
    <property type="entry name" value="HisKA"/>
    <property type="match status" value="1"/>
</dbReference>
<protein>
    <recommendedName>
        <fullName evidence="3">histidine kinase</fullName>
        <ecNumber evidence="3">2.7.13.3</ecNumber>
    </recommendedName>
</protein>
<evidence type="ECO:0000256" key="14">
    <source>
        <dbReference type="ARBA" id="ARBA00023136"/>
    </source>
</evidence>
<keyword evidence="19" id="KW-1185">Reference proteome</keyword>
<dbReference type="InterPro" id="IPR003660">
    <property type="entry name" value="HAMP_dom"/>
</dbReference>
<evidence type="ECO:0000259" key="16">
    <source>
        <dbReference type="PROSITE" id="PS50109"/>
    </source>
</evidence>
<name>A0A4Q7ZD53_9GAMM</name>
<evidence type="ECO:0000256" key="11">
    <source>
        <dbReference type="ARBA" id="ARBA00022840"/>
    </source>
</evidence>
<sequence length="448" mass="50590">MRRLWHRLKPKSSVWRTTLVISVVLVVSQYLSLAFFWWNLYLPEMRQHAHYAAVNLSLLRDAEQQLVRNPQAQEMHDWIMKSTGIEVVRNPEDFPFIKDKPLAEVFTQELAQQLSVELNEPIDVYFEFKPKPVLWVYIPSMKDVWVREPLLFFGQYNAFIIIAWVIGVPLLAMTAIVILVKQLNRPLKRLQYAALQVAQGSYDTRLETGRGPSEIRAVNGAFNQMSQDIQQAARDRTVMLAGISHDLRTPLTRLRLTAEIMSDKELAEGMILDIEDMDAILDQFISFMRDGSEEHFESADVNQILSEVAAQFASQTTIVFDPSPLPEIPLKRLAIKRLVGNLVNNALRYGQPPVELSAVEGRNEVRILVRDHGAGIDESRIPDLLQPFVRGESARTSQGSGLGLAIVARIVTLHHGALELRNHPDGGLEATVRLPMRGRLEAAAGSVQ</sequence>
<keyword evidence="13" id="KW-0902">Two-component regulatory system</keyword>
<feature type="transmembrane region" description="Helical" evidence="15">
    <location>
        <begin position="20"/>
        <end position="38"/>
    </location>
</feature>
<evidence type="ECO:0000256" key="13">
    <source>
        <dbReference type="ARBA" id="ARBA00023012"/>
    </source>
</evidence>
<evidence type="ECO:0000256" key="7">
    <source>
        <dbReference type="ARBA" id="ARBA00022679"/>
    </source>
</evidence>
<keyword evidence="12 15" id="KW-1133">Transmembrane helix</keyword>
<evidence type="ECO:0000313" key="19">
    <source>
        <dbReference type="Proteomes" id="UP000292423"/>
    </source>
</evidence>
<dbReference type="InterPro" id="IPR005467">
    <property type="entry name" value="His_kinase_dom"/>
</dbReference>
<dbReference type="InterPro" id="IPR003661">
    <property type="entry name" value="HisK_dim/P_dom"/>
</dbReference>
<comment type="caution">
    <text evidence="18">The sequence shown here is derived from an EMBL/GenBank/DDBJ whole genome shotgun (WGS) entry which is preliminary data.</text>
</comment>
<dbReference type="CDD" id="cd00082">
    <property type="entry name" value="HisKA"/>
    <property type="match status" value="1"/>
</dbReference>
<feature type="domain" description="Histidine kinase" evidence="16">
    <location>
        <begin position="242"/>
        <end position="438"/>
    </location>
</feature>
<dbReference type="Pfam" id="PF02518">
    <property type="entry name" value="HATPase_c"/>
    <property type="match status" value="1"/>
</dbReference>
<evidence type="ECO:0000256" key="5">
    <source>
        <dbReference type="ARBA" id="ARBA00022519"/>
    </source>
</evidence>
<dbReference type="InterPro" id="IPR036097">
    <property type="entry name" value="HisK_dim/P_sf"/>
</dbReference>
<dbReference type="GO" id="GO:0005886">
    <property type="term" value="C:plasma membrane"/>
    <property type="evidence" value="ECO:0007669"/>
    <property type="project" value="UniProtKB-SubCell"/>
</dbReference>
<evidence type="ECO:0000256" key="4">
    <source>
        <dbReference type="ARBA" id="ARBA00022475"/>
    </source>
</evidence>
<dbReference type="GO" id="GO:0000155">
    <property type="term" value="F:phosphorelay sensor kinase activity"/>
    <property type="evidence" value="ECO:0007669"/>
    <property type="project" value="InterPro"/>
</dbReference>
<dbReference type="Gene3D" id="3.30.565.10">
    <property type="entry name" value="Histidine kinase-like ATPase, C-terminal domain"/>
    <property type="match status" value="1"/>
</dbReference>
<dbReference type="SUPFAM" id="SSF158472">
    <property type="entry name" value="HAMP domain-like"/>
    <property type="match status" value="1"/>
</dbReference>
<comment type="subcellular location">
    <subcellularLocation>
        <location evidence="2">Cell inner membrane</location>
        <topology evidence="2">Multi-pass membrane protein</topology>
    </subcellularLocation>
</comment>
<dbReference type="RefSeq" id="WP_165391323.1">
    <property type="nucleotide sequence ID" value="NZ_SHKX01000010.1"/>
</dbReference>
<keyword evidence="11" id="KW-0067">ATP-binding</keyword>
<evidence type="ECO:0000256" key="10">
    <source>
        <dbReference type="ARBA" id="ARBA00022777"/>
    </source>
</evidence>
<dbReference type="SMART" id="SM00387">
    <property type="entry name" value="HATPase_c"/>
    <property type="match status" value="1"/>
</dbReference>
<evidence type="ECO:0000256" key="9">
    <source>
        <dbReference type="ARBA" id="ARBA00022741"/>
    </source>
</evidence>
<dbReference type="AlphaFoldDB" id="A0A4Q7ZD53"/>
<gene>
    <name evidence="18" type="ORF">EV700_0796</name>
</gene>
<keyword evidence="4" id="KW-1003">Cell membrane</keyword>
<evidence type="ECO:0000259" key="17">
    <source>
        <dbReference type="PROSITE" id="PS50885"/>
    </source>
</evidence>
<keyword evidence="7" id="KW-0808">Transferase</keyword>
<dbReference type="EC" id="2.7.13.3" evidence="3"/>
<evidence type="ECO:0000256" key="2">
    <source>
        <dbReference type="ARBA" id="ARBA00004429"/>
    </source>
</evidence>
<keyword evidence="5" id="KW-0997">Cell inner membrane</keyword>
<dbReference type="SUPFAM" id="SSF47384">
    <property type="entry name" value="Homodimeric domain of signal transducing histidine kinase"/>
    <property type="match status" value="1"/>
</dbReference>
<keyword evidence="10 18" id="KW-0418">Kinase</keyword>
<feature type="domain" description="HAMP" evidence="17">
    <location>
        <begin position="181"/>
        <end position="234"/>
    </location>
</feature>
<dbReference type="PANTHER" id="PTHR44936:SF5">
    <property type="entry name" value="SENSOR HISTIDINE KINASE ENVZ"/>
    <property type="match status" value="1"/>
</dbReference>
<dbReference type="SUPFAM" id="SSF55874">
    <property type="entry name" value="ATPase domain of HSP90 chaperone/DNA topoisomerase II/histidine kinase"/>
    <property type="match status" value="1"/>
</dbReference>
<dbReference type="Proteomes" id="UP000292423">
    <property type="component" value="Unassembled WGS sequence"/>
</dbReference>
<dbReference type="PROSITE" id="PS50885">
    <property type="entry name" value="HAMP"/>
    <property type="match status" value="1"/>
</dbReference>
<dbReference type="InterPro" id="IPR003594">
    <property type="entry name" value="HATPase_dom"/>
</dbReference>
<keyword evidence="9" id="KW-0547">Nucleotide-binding</keyword>
<dbReference type="InterPro" id="IPR050980">
    <property type="entry name" value="2C_sensor_his_kinase"/>
</dbReference>
<dbReference type="PRINTS" id="PR00344">
    <property type="entry name" value="BCTRLSENSOR"/>
</dbReference>
<dbReference type="FunFam" id="1.10.287.130:FF:000006">
    <property type="entry name" value="Osmolarity two-component histidine kinase EnvZ"/>
    <property type="match status" value="1"/>
</dbReference>
<feature type="transmembrane region" description="Helical" evidence="15">
    <location>
        <begin position="158"/>
        <end position="180"/>
    </location>
</feature>
<evidence type="ECO:0000256" key="12">
    <source>
        <dbReference type="ARBA" id="ARBA00022989"/>
    </source>
</evidence>
<organism evidence="18 19">
    <name type="scientific">Fluviicoccus keumensis</name>
    <dbReference type="NCBI Taxonomy" id="1435465"/>
    <lineage>
        <taxon>Bacteria</taxon>
        <taxon>Pseudomonadati</taxon>
        <taxon>Pseudomonadota</taxon>
        <taxon>Gammaproteobacteria</taxon>
        <taxon>Moraxellales</taxon>
        <taxon>Moraxellaceae</taxon>
        <taxon>Fluviicoccus</taxon>
    </lineage>
</organism>
<reference evidence="18 19" key="1">
    <citation type="submission" date="2019-02" db="EMBL/GenBank/DDBJ databases">
        <title>Genomic Encyclopedia of Type Strains, Phase IV (KMG-IV): sequencing the most valuable type-strain genomes for metagenomic binning, comparative biology and taxonomic classification.</title>
        <authorList>
            <person name="Goeker M."/>
        </authorList>
    </citation>
    <scope>NUCLEOTIDE SEQUENCE [LARGE SCALE GENOMIC DNA]</scope>
    <source>
        <strain evidence="18 19">DSM 105135</strain>
    </source>
</reference>
<proteinExistence type="predicted"/>
<keyword evidence="8 15" id="KW-0812">Transmembrane</keyword>
<evidence type="ECO:0000256" key="3">
    <source>
        <dbReference type="ARBA" id="ARBA00012438"/>
    </source>
</evidence>
<comment type="catalytic activity">
    <reaction evidence="1">
        <text>ATP + protein L-histidine = ADP + protein N-phospho-L-histidine.</text>
        <dbReference type="EC" id="2.7.13.3"/>
    </reaction>
</comment>
<dbReference type="Pfam" id="PF00512">
    <property type="entry name" value="HisKA"/>
    <property type="match status" value="1"/>
</dbReference>
<dbReference type="Gene3D" id="1.10.287.130">
    <property type="match status" value="1"/>
</dbReference>
<evidence type="ECO:0000256" key="1">
    <source>
        <dbReference type="ARBA" id="ARBA00000085"/>
    </source>
</evidence>
<dbReference type="Pfam" id="PF00672">
    <property type="entry name" value="HAMP"/>
    <property type="match status" value="1"/>
</dbReference>
<dbReference type="InterPro" id="IPR036890">
    <property type="entry name" value="HATPase_C_sf"/>
</dbReference>
<dbReference type="PROSITE" id="PS50109">
    <property type="entry name" value="HIS_KIN"/>
    <property type="match status" value="1"/>
</dbReference>
<keyword evidence="6" id="KW-0597">Phosphoprotein</keyword>
<accession>A0A4Q7ZD53</accession>
<dbReference type="CDD" id="cd06225">
    <property type="entry name" value="HAMP"/>
    <property type="match status" value="1"/>
</dbReference>
<evidence type="ECO:0000313" key="18">
    <source>
        <dbReference type="EMBL" id="RZU47829.1"/>
    </source>
</evidence>
<dbReference type="GO" id="GO:0005524">
    <property type="term" value="F:ATP binding"/>
    <property type="evidence" value="ECO:0007669"/>
    <property type="project" value="UniProtKB-KW"/>
</dbReference>
<evidence type="ECO:0000256" key="6">
    <source>
        <dbReference type="ARBA" id="ARBA00022553"/>
    </source>
</evidence>
<dbReference type="EMBL" id="SHKX01000010">
    <property type="protein sequence ID" value="RZU47829.1"/>
    <property type="molecule type" value="Genomic_DNA"/>
</dbReference>